<proteinExistence type="inferred from homology"/>
<evidence type="ECO:0000313" key="7">
    <source>
        <dbReference type="EMBL" id="QSQ28515.1"/>
    </source>
</evidence>
<keyword evidence="2" id="KW-0808">Transferase</keyword>
<dbReference type="InterPro" id="IPR051159">
    <property type="entry name" value="Hexapeptide_acetyltransf"/>
</dbReference>
<dbReference type="SUPFAM" id="SSF51161">
    <property type="entry name" value="Trimeric LpxA-like enzymes"/>
    <property type="match status" value="1"/>
</dbReference>
<evidence type="ECO:0000313" key="8">
    <source>
        <dbReference type="Proteomes" id="UP000662747"/>
    </source>
</evidence>
<keyword evidence="8" id="KW-1185">Reference proteome</keyword>
<feature type="domain" description="Maltose/galactoside acetyltransferase" evidence="6">
    <location>
        <begin position="5"/>
        <end position="59"/>
    </location>
</feature>
<organism evidence="7 8">
    <name type="scientific">Pyxidicoccus parkwayensis</name>
    <dbReference type="NCBI Taxonomy" id="2813578"/>
    <lineage>
        <taxon>Bacteria</taxon>
        <taxon>Pseudomonadati</taxon>
        <taxon>Myxococcota</taxon>
        <taxon>Myxococcia</taxon>
        <taxon>Myxococcales</taxon>
        <taxon>Cystobacterineae</taxon>
        <taxon>Myxococcaceae</taxon>
        <taxon>Pyxidicoccus</taxon>
    </lineage>
</organism>
<dbReference type="RefSeq" id="WP_206730026.1">
    <property type="nucleotide sequence ID" value="NZ_CP071090.1"/>
</dbReference>
<keyword evidence="4" id="KW-0012">Acyltransferase</keyword>
<reference evidence="7 8" key="1">
    <citation type="submission" date="2021-02" db="EMBL/GenBank/DDBJ databases">
        <title>De Novo genome assembly of isolated myxobacteria.</title>
        <authorList>
            <person name="Stevens D.C."/>
        </authorList>
    </citation>
    <scope>NUCLEOTIDE SEQUENCE [LARGE SCALE GENOMIC DNA]</scope>
    <source>
        <strain evidence="8">SCPEA02</strain>
    </source>
</reference>
<evidence type="ECO:0000256" key="2">
    <source>
        <dbReference type="ARBA" id="ARBA00022679"/>
    </source>
</evidence>
<keyword evidence="5" id="KW-0175">Coiled coil</keyword>
<dbReference type="InterPro" id="IPR011004">
    <property type="entry name" value="Trimer_LpxA-like_sf"/>
</dbReference>
<evidence type="ECO:0000259" key="6">
    <source>
        <dbReference type="SMART" id="SM01266"/>
    </source>
</evidence>
<protein>
    <submittedName>
        <fullName evidence="7">Sugar O-acetyltransferase</fullName>
    </submittedName>
</protein>
<sequence>MKTERQKMLDGELYNPMDAVLVAARERARDLCQALNATREAEQEERRRILRELVGAGGETVWMQPPFFCDYGSNIELGERVFFNFNCVVLDVCRVLIGDYTLFGPGVQIYTPMHPFNAQLRRKEEFGKPVSIGSDVWVGGGAIILPGVRIGSRAVIGAGSIVTRDVPEGVFAAGNPCRVIREITE</sequence>
<dbReference type="SMART" id="SM01266">
    <property type="entry name" value="Mac"/>
    <property type="match status" value="1"/>
</dbReference>
<dbReference type="InterPro" id="IPR001451">
    <property type="entry name" value="Hexapep"/>
</dbReference>
<feature type="coiled-coil region" evidence="5">
    <location>
        <begin position="25"/>
        <end position="52"/>
    </location>
</feature>
<evidence type="ECO:0000256" key="5">
    <source>
        <dbReference type="SAM" id="Coils"/>
    </source>
</evidence>
<dbReference type="PANTHER" id="PTHR23416:SF23">
    <property type="entry name" value="ACETYLTRANSFERASE C18B11.09C-RELATED"/>
    <property type="match status" value="1"/>
</dbReference>
<accession>A0ABX7PDU5</accession>
<dbReference type="InterPro" id="IPR018357">
    <property type="entry name" value="Hexapep_transf_CS"/>
</dbReference>
<dbReference type="InterPro" id="IPR024688">
    <property type="entry name" value="Mac_dom"/>
</dbReference>
<dbReference type="Pfam" id="PF00132">
    <property type="entry name" value="Hexapep"/>
    <property type="match status" value="1"/>
</dbReference>
<dbReference type="Proteomes" id="UP000662747">
    <property type="component" value="Chromosome"/>
</dbReference>
<dbReference type="PANTHER" id="PTHR23416">
    <property type="entry name" value="SIALIC ACID SYNTHASE-RELATED"/>
    <property type="match status" value="1"/>
</dbReference>
<comment type="similarity">
    <text evidence="1">Belongs to the transferase hexapeptide repeat family.</text>
</comment>
<keyword evidence="3" id="KW-0677">Repeat</keyword>
<dbReference type="Pfam" id="PF12464">
    <property type="entry name" value="Mac"/>
    <property type="match status" value="1"/>
</dbReference>
<evidence type="ECO:0000256" key="4">
    <source>
        <dbReference type="ARBA" id="ARBA00023315"/>
    </source>
</evidence>
<dbReference type="Gene3D" id="2.160.10.10">
    <property type="entry name" value="Hexapeptide repeat proteins"/>
    <property type="match status" value="1"/>
</dbReference>
<dbReference type="CDD" id="cd03357">
    <property type="entry name" value="LbH_MAT_GAT"/>
    <property type="match status" value="1"/>
</dbReference>
<dbReference type="PROSITE" id="PS00101">
    <property type="entry name" value="HEXAPEP_TRANSFERASES"/>
    <property type="match status" value="1"/>
</dbReference>
<name>A0ABX7PDU5_9BACT</name>
<evidence type="ECO:0000256" key="1">
    <source>
        <dbReference type="ARBA" id="ARBA00007274"/>
    </source>
</evidence>
<gene>
    <name evidence="7" type="ORF">JY651_43515</name>
</gene>
<dbReference type="EMBL" id="CP071090">
    <property type="protein sequence ID" value="QSQ28515.1"/>
    <property type="molecule type" value="Genomic_DNA"/>
</dbReference>
<evidence type="ECO:0000256" key="3">
    <source>
        <dbReference type="ARBA" id="ARBA00022737"/>
    </source>
</evidence>